<organism evidence="1 2">
    <name type="scientific">Bipolaricaulis sibiricus</name>
    <dbReference type="NCBI Taxonomy" id="2501609"/>
    <lineage>
        <taxon>Bacteria</taxon>
        <taxon>Candidatus Bipolaricaulota</taxon>
        <taxon>Candidatus Bipolaricaulia</taxon>
        <taxon>Candidatus Bipolaricaulales</taxon>
        <taxon>Candidatus Bipolaricaulaceae</taxon>
        <taxon>Candidatus Bipolaricaulis</taxon>
    </lineage>
</organism>
<dbReference type="EMBL" id="CP034928">
    <property type="protein sequence ID" value="QAA77108.1"/>
    <property type="molecule type" value="Genomic_DNA"/>
</dbReference>
<dbReference type="Proteomes" id="UP000287233">
    <property type="component" value="Chromosome"/>
</dbReference>
<protein>
    <submittedName>
        <fullName evidence="1">Uncharacterized protein</fullName>
    </submittedName>
</protein>
<dbReference type="KEGG" id="bih:BIP78_1342"/>
<gene>
    <name evidence="1" type="ORF">BIP78_1342</name>
</gene>
<proteinExistence type="predicted"/>
<name>A0A410FVY8_BIPS1</name>
<reference evidence="2" key="1">
    <citation type="submission" date="2018-12" db="EMBL/GenBank/DDBJ databases">
        <title>Complete genome sequence of an uncultured bacterium of the candidate phylum Bipolaricaulota.</title>
        <authorList>
            <person name="Kadnikov V.V."/>
            <person name="Mardanov A.V."/>
            <person name="Beletsky A.V."/>
            <person name="Frank Y.A."/>
            <person name="Karnachuk O.V."/>
            <person name="Ravin N.V."/>
        </authorList>
    </citation>
    <scope>NUCLEOTIDE SEQUENCE [LARGE SCALE GENOMIC DNA]</scope>
</reference>
<accession>A0A410FVY8</accession>
<dbReference type="AlphaFoldDB" id="A0A410FVY8"/>
<sequence>MRATWWVLPLVLAVGVLGLAGDGSVGWPTAVDDEAVILAMSPQASPPRDWWCQYKWPCGPDLTWWYICCYGEYCEEFIILPVIGVICLKWKTSYVCGCFPPDAIPYSVGEVTLIY</sequence>
<evidence type="ECO:0000313" key="1">
    <source>
        <dbReference type="EMBL" id="QAA77108.1"/>
    </source>
</evidence>
<evidence type="ECO:0000313" key="2">
    <source>
        <dbReference type="Proteomes" id="UP000287233"/>
    </source>
</evidence>